<evidence type="ECO:0000313" key="3">
    <source>
        <dbReference type="Proteomes" id="UP000050823"/>
    </source>
</evidence>
<feature type="transmembrane region" description="Helical" evidence="1">
    <location>
        <begin position="6"/>
        <end position="24"/>
    </location>
</feature>
<evidence type="ECO:0000256" key="1">
    <source>
        <dbReference type="SAM" id="Phobius"/>
    </source>
</evidence>
<dbReference type="Proteomes" id="UP000050823">
    <property type="component" value="Unassembled WGS sequence"/>
</dbReference>
<dbReference type="EMBL" id="AYZB01000072">
    <property type="protein sequence ID" value="KRM20532.1"/>
    <property type="molecule type" value="Genomic_DNA"/>
</dbReference>
<dbReference type="RefSeq" id="WP_057908889.1">
    <property type="nucleotide sequence ID" value="NZ_AYZB01000072.1"/>
</dbReference>
<name>A0AA89I5L5_9LACO</name>
<reference evidence="2 3" key="1">
    <citation type="journal article" date="2015" name="Genome Announc.">
        <title>Expanding the biotechnology potential of lactobacilli through comparative genomics of 213 strains and associated genera.</title>
        <authorList>
            <person name="Sun Z."/>
            <person name="Harris H.M."/>
            <person name="McCann A."/>
            <person name="Guo C."/>
            <person name="Argimon S."/>
            <person name="Zhang W."/>
            <person name="Yang X."/>
            <person name="Jeffery I.B."/>
            <person name="Cooney J.C."/>
            <person name="Kagawa T.F."/>
            <person name="Liu W."/>
            <person name="Song Y."/>
            <person name="Salvetti E."/>
            <person name="Wrobel A."/>
            <person name="Rasinkangas P."/>
            <person name="Parkhill J."/>
            <person name="Rea M.C."/>
            <person name="O'Sullivan O."/>
            <person name="Ritari J."/>
            <person name="Douillard F.P."/>
            <person name="Paul Ross R."/>
            <person name="Yang R."/>
            <person name="Briner A.E."/>
            <person name="Felis G.E."/>
            <person name="de Vos W.M."/>
            <person name="Barrangou R."/>
            <person name="Klaenhammer T.R."/>
            <person name="Caufield P.W."/>
            <person name="Cui Y."/>
            <person name="Zhang H."/>
            <person name="O'Toole P.W."/>
        </authorList>
    </citation>
    <scope>NUCLEOTIDE SEQUENCE [LARGE SCALE GENOMIC DNA]</scope>
    <source>
        <strain evidence="2 3">DSM 20719</strain>
    </source>
</reference>
<evidence type="ECO:0000313" key="2">
    <source>
        <dbReference type="EMBL" id="KRM20532.1"/>
    </source>
</evidence>
<accession>A0AA89I5L5</accession>
<keyword evidence="1" id="KW-0472">Membrane</keyword>
<proteinExistence type="predicted"/>
<keyword evidence="1" id="KW-0812">Transmembrane</keyword>
<keyword evidence="1" id="KW-1133">Transmembrane helix</keyword>
<comment type="caution">
    <text evidence="2">The sequence shown here is derived from an EMBL/GenBank/DDBJ whole genome shotgun (WGS) entry which is preliminary data.</text>
</comment>
<dbReference type="AlphaFoldDB" id="A0AA89I5L5"/>
<gene>
    <name evidence="2" type="ORF">FC90_GL000135</name>
</gene>
<organism evidence="2 3">
    <name type="scientific">Latilactobacillus graminis DSM 20719</name>
    <dbReference type="NCBI Taxonomy" id="1423752"/>
    <lineage>
        <taxon>Bacteria</taxon>
        <taxon>Bacillati</taxon>
        <taxon>Bacillota</taxon>
        <taxon>Bacilli</taxon>
        <taxon>Lactobacillales</taxon>
        <taxon>Lactobacillaceae</taxon>
        <taxon>Latilactobacillus</taxon>
    </lineage>
</organism>
<protein>
    <submittedName>
        <fullName evidence="2">Uncharacterized protein</fullName>
    </submittedName>
</protein>
<sequence>MKKQTWVAILVILIVGILGIGIGVKVHMDRVEINQEREITVQAKKMFRDIEKIKILSRGEASPGSPFFIIEITNNKKNVYKVELDLGDAETYSTVQNNTDFKIQMGETITKIQVTHLSGERENV</sequence>